<evidence type="ECO:0000313" key="3">
    <source>
        <dbReference type="EMBL" id="RAN62965.1"/>
    </source>
</evidence>
<dbReference type="Pfam" id="PF02719">
    <property type="entry name" value="Polysacc_synt_2"/>
    <property type="match status" value="1"/>
</dbReference>
<dbReference type="InterPro" id="IPR003869">
    <property type="entry name" value="Polysac_CapD-like"/>
</dbReference>
<dbReference type="EMBL" id="NAQV01000019">
    <property type="protein sequence ID" value="RAN62965.1"/>
    <property type="molecule type" value="Genomic_DNA"/>
</dbReference>
<evidence type="ECO:0000259" key="2">
    <source>
        <dbReference type="Pfam" id="PF02719"/>
    </source>
</evidence>
<feature type="domain" description="Polysaccharide biosynthesis protein CapD-like" evidence="2">
    <location>
        <begin position="36"/>
        <end position="315"/>
    </location>
</feature>
<accession>A0A328KKI9</accession>
<organism evidence="3 4">
    <name type="scientific">Dolosigranulum pigrum</name>
    <dbReference type="NCBI Taxonomy" id="29394"/>
    <lineage>
        <taxon>Bacteria</taxon>
        <taxon>Bacillati</taxon>
        <taxon>Bacillota</taxon>
        <taxon>Bacilli</taxon>
        <taxon>Lactobacillales</taxon>
        <taxon>Carnobacteriaceae</taxon>
        <taxon>Dolosigranulum</taxon>
    </lineage>
</organism>
<dbReference type="PANTHER" id="PTHR43318">
    <property type="entry name" value="UDP-N-ACETYLGLUCOSAMINE 4,6-DEHYDRATASE"/>
    <property type="match status" value="1"/>
</dbReference>
<dbReference type="CDD" id="cd05237">
    <property type="entry name" value="UDP_invert_4-6DH_SDR_e"/>
    <property type="match status" value="1"/>
</dbReference>
<dbReference type="AlphaFoldDB" id="A0A328KKI9"/>
<proteinExistence type="inferred from homology"/>
<evidence type="ECO:0000313" key="4">
    <source>
        <dbReference type="Proteomes" id="UP000249099"/>
    </source>
</evidence>
<dbReference type="Proteomes" id="UP000249099">
    <property type="component" value="Unassembled WGS sequence"/>
</dbReference>
<dbReference type="InterPro" id="IPR036291">
    <property type="entry name" value="NAD(P)-bd_dom_sf"/>
</dbReference>
<reference evidence="3 4" key="1">
    <citation type="submission" date="2017-03" db="EMBL/GenBank/DDBJ databases">
        <title>wgs assembly of Dolosigranulum pigrum KPL CDC strains.</title>
        <authorList>
            <person name="Brugger S.D."/>
            <person name="Pettigrew M."/>
            <person name="Kong Y."/>
            <person name="Lemon K.P."/>
        </authorList>
    </citation>
    <scope>NUCLEOTIDE SEQUENCE [LARGE SCALE GENOMIC DNA]</scope>
    <source>
        <strain evidence="3 4">KPL1931_CDC4294-98</strain>
    </source>
</reference>
<dbReference type="PANTHER" id="PTHR43318:SF1">
    <property type="entry name" value="POLYSACCHARIDE BIOSYNTHESIS PROTEIN EPSC-RELATED"/>
    <property type="match status" value="1"/>
</dbReference>
<name>A0A328KKI9_9LACT</name>
<evidence type="ECO:0000256" key="1">
    <source>
        <dbReference type="ARBA" id="ARBA00007430"/>
    </source>
</evidence>
<dbReference type="InterPro" id="IPR051203">
    <property type="entry name" value="Polysaccharide_Synthase-Rel"/>
</dbReference>
<sequence>MSRVDASVLAIEALIRREEQLFHPEQVRPSVVGKTVLITGAAGSIGSELCRQLLRLDPDCLLLLDHSEHGIYCLHQALQSLESETTLVPLIADVRDKARMTAICQAYQPDIICHVAAYKHVPLMESQPDEAVRNNIGGTLNLLEVATDQEIRSFVLVSTDKAVQPVGIMGATKRVAELLVSAFREQTGYPYLSVRFGNVLQSNGSVIPRFLAQIEAGGPVTITDRRMLRYFMTVREAAQLILKSLSFSDEADLFVSDMGTPVKIIDLARALIDQKAAGESIKIVETGIRPGERLEEVYLTADEFVKEQIVEGLFIGQNITISLEELRQFINQLTQLPPEQVKTHLLSYVNSLP</sequence>
<dbReference type="Gene3D" id="3.40.50.720">
    <property type="entry name" value="NAD(P)-binding Rossmann-like Domain"/>
    <property type="match status" value="1"/>
</dbReference>
<comment type="similarity">
    <text evidence="1">Belongs to the polysaccharide synthase family.</text>
</comment>
<dbReference type="SUPFAM" id="SSF51735">
    <property type="entry name" value="NAD(P)-binding Rossmann-fold domains"/>
    <property type="match status" value="1"/>
</dbReference>
<protein>
    <recommendedName>
        <fullName evidence="2">Polysaccharide biosynthesis protein CapD-like domain-containing protein</fullName>
    </recommendedName>
</protein>
<comment type="caution">
    <text evidence="3">The sequence shown here is derived from an EMBL/GenBank/DDBJ whole genome shotgun (WGS) entry which is preliminary data.</text>
</comment>
<gene>
    <name evidence="3" type="ORF">B8A44_06880</name>
</gene>